<gene>
    <name evidence="4" type="ORF">TSIB3V08_LOCUS6222</name>
</gene>
<organism evidence="4">
    <name type="scientific">Timema shepardi</name>
    <name type="common">Walking stick</name>
    <dbReference type="NCBI Taxonomy" id="629360"/>
    <lineage>
        <taxon>Eukaryota</taxon>
        <taxon>Metazoa</taxon>
        <taxon>Ecdysozoa</taxon>
        <taxon>Arthropoda</taxon>
        <taxon>Hexapoda</taxon>
        <taxon>Insecta</taxon>
        <taxon>Pterygota</taxon>
        <taxon>Neoptera</taxon>
        <taxon>Polyneoptera</taxon>
        <taxon>Phasmatodea</taxon>
        <taxon>Timematodea</taxon>
        <taxon>Timematoidea</taxon>
        <taxon>Timematidae</taxon>
        <taxon>Timema</taxon>
    </lineage>
</organism>
<dbReference type="InterPro" id="IPR036910">
    <property type="entry name" value="HMG_box_dom_sf"/>
</dbReference>
<keyword evidence="2" id="KW-1133">Transmembrane helix</keyword>
<dbReference type="Pfam" id="PF08073">
    <property type="entry name" value="CHDNT"/>
    <property type="match status" value="1"/>
</dbReference>
<feature type="transmembrane region" description="Helical" evidence="2">
    <location>
        <begin position="550"/>
        <end position="571"/>
    </location>
</feature>
<evidence type="ECO:0000256" key="2">
    <source>
        <dbReference type="SAM" id="Phobius"/>
    </source>
</evidence>
<feature type="compositionally biased region" description="Basic residues" evidence="1">
    <location>
        <begin position="435"/>
        <end position="446"/>
    </location>
</feature>
<dbReference type="PANTHER" id="PTHR36694">
    <property type="entry name" value="PASIFLORA 1, ISOFORM A-RELATED"/>
    <property type="match status" value="1"/>
</dbReference>
<feature type="region of interest" description="Disordered" evidence="1">
    <location>
        <begin position="31"/>
        <end position="50"/>
    </location>
</feature>
<accession>A0A7R9AX87</accession>
<keyword evidence="2" id="KW-0812">Transmembrane</keyword>
<feature type="region of interest" description="Disordered" evidence="1">
    <location>
        <begin position="278"/>
        <end position="319"/>
    </location>
</feature>
<keyword evidence="2" id="KW-0472">Membrane</keyword>
<evidence type="ECO:0000313" key="4">
    <source>
        <dbReference type="EMBL" id="CAD7262104.1"/>
    </source>
</evidence>
<dbReference type="GO" id="GO:0005634">
    <property type="term" value="C:nucleus"/>
    <property type="evidence" value="ECO:0007669"/>
    <property type="project" value="UniProtKB-ARBA"/>
</dbReference>
<dbReference type="AlphaFoldDB" id="A0A7R9AX87"/>
<feature type="domain" description="CHD N-terminal" evidence="3">
    <location>
        <begin position="338"/>
        <end position="391"/>
    </location>
</feature>
<dbReference type="PANTHER" id="PTHR36694:SF10">
    <property type="entry name" value="MARVEL DOMAIN-CONTAINING PROTEIN"/>
    <property type="match status" value="1"/>
</dbReference>
<dbReference type="CDD" id="cd00084">
    <property type="entry name" value="HMG-box_SF"/>
    <property type="match status" value="1"/>
</dbReference>
<proteinExistence type="predicted"/>
<dbReference type="Gene3D" id="1.10.30.10">
    <property type="entry name" value="High mobility group box domain"/>
    <property type="match status" value="1"/>
</dbReference>
<dbReference type="EMBL" id="OC002606">
    <property type="protein sequence ID" value="CAD7262104.1"/>
    <property type="molecule type" value="Genomic_DNA"/>
</dbReference>
<evidence type="ECO:0000259" key="3">
    <source>
        <dbReference type="Pfam" id="PF08073"/>
    </source>
</evidence>
<protein>
    <recommendedName>
        <fullName evidence="3">CHD N-terminal domain-containing protein</fullName>
    </recommendedName>
</protein>
<dbReference type="InterPro" id="IPR012958">
    <property type="entry name" value="CHD_N"/>
</dbReference>
<feature type="region of interest" description="Disordered" evidence="1">
    <location>
        <begin position="397"/>
        <end position="529"/>
    </location>
</feature>
<reference evidence="4" key="1">
    <citation type="submission" date="2020-11" db="EMBL/GenBank/DDBJ databases">
        <authorList>
            <person name="Tran Van P."/>
        </authorList>
    </citation>
    <scope>NUCLEOTIDE SEQUENCE</scope>
</reference>
<feature type="transmembrane region" description="Helical" evidence="2">
    <location>
        <begin position="591"/>
        <end position="612"/>
    </location>
</feature>
<feature type="compositionally biased region" description="Acidic residues" evidence="1">
    <location>
        <begin position="422"/>
        <end position="432"/>
    </location>
</feature>
<evidence type="ECO:0000256" key="1">
    <source>
        <dbReference type="SAM" id="MobiDB-lite"/>
    </source>
</evidence>
<name>A0A7R9AX87_TIMSH</name>
<feature type="compositionally biased region" description="Basic residues" evidence="1">
    <location>
        <begin position="300"/>
        <end position="309"/>
    </location>
</feature>
<sequence>MGIPQWSRVLRVIVPLSELAESLARSLAQSGRSLSRGHTGASERASARATERARLKDRTVSIFQARALDPVQSSLQALGNIIVKVHGTYISLMGLSSLSARLTKSAERKTAPAILGGKTIDLEGSRTFTKATNSLKALLEMEELDIIAIQGNYTLLEEKANLVHSLDQEIFQHLIETEATEEDLINEVEVVDDYKQHTRDASNMKLQSHSLISNEEKSGNGLPNVILQTLKVRIVRGSSLVETRALFDTGSQRSYILESVAEKLGYPCQRTETLRHSLFGGEEGGGDGDESDYGGSQKSLKSRGSHKRVATPTPFKESNTDMRTVTEVCKTFGLTDMEVEYTEAEFLNFTAYKLFQQHVRPLLSKENPGVLMSKLTMLVAAKWRDFTNINPNMKVDNESAVEENYSHKSSRYRQSKDKGDADLDLNEEEEEREEKKKKRSSSRKKPGASIKKSSKVPTLKIELGKRKRGRSKENPTCYLQEEEEGEPSGNSERDSDAKFEQMLAETEEANKSEDEGGDDGAESGSVDTPLTSTRVRSLCSPLDHRENAAFVVPWIIGFITFMALEAVAMVYSNVLRDHVNKQFDALCKAEMAFFISRAFLNIISLYGVTQFYNMLRMGISWKGPEAIELLGEGGKIAHITVISADSQFVIRQILLTYWIYRKNTVIVPLYKGKGARRLSNHFGYTIMY</sequence>